<dbReference type="InterPro" id="IPR036264">
    <property type="entry name" value="Bact_exopeptidase_dim_dom"/>
</dbReference>
<keyword evidence="5" id="KW-1185">Reference proteome</keyword>
<reference evidence="4" key="2">
    <citation type="submission" date="2024-05" db="EMBL/GenBank/DDBJ databases">
        <title>Rhodohalobacter halophilus gen. nov., sp. nov., a moderately halophilic member of the family Balneolaceae.</title>
        <authorList>
            <person name="Xia J."/>
        </authorList>
    </citation>
    <scope>NUCLEOTIDE SEQUENCE</scope>
    <source>
        <strain evidence="4">WB101</strain>
    </source>
</reference>
<dbReference type="InterPro" id="IPR050072">
    <property type="entry name" value="Peptidase_M20A"/>
</dbReference>
<dbReference type="RefSeq" id="WP_237855886.1">
    <property type="nucleotide sequence ID" value="NZ_JAKLWS010000034.1"/>
</dbReference>
<comment type="caution">
    <text evidence="4">The sequence shown here is derived from an EMBL/GenBank/DDBJ whole genome shotgun (WGS) entry which is preliminary data.</text>
</comment>
<dbReference type="InterPro" id="IPR011650">
    <property type="entry name" value="Peptidase_M20_dimer"/>
</dbReference>
<name>A0ABS9KHZ2_9BACT</name>
<reference evidence="4" key="1">
    <citation type="submission" date="2022-01" db="EMBL/GenBank/DDBJ databases">
        <authorList>
            <person name="Wang Y."/>
        </authorList>
    </citation>
    <scope>NUCLEOTIDE SEQUENCE</scope>
    <source>
        <strain evidence="4">WB101</strain>
    </source>
</reference>
<accession>A0ABS9KHZ2</accession>
<proteinExistence type="predicted"/>
<dbReference type="Gene3D" id="3.40.630.10">
    <property type="entry name" value="Zn peptidases"/>
    <property type="match status" value="1"/>
</dbReference>
<dbReference type="PANTHER" id="PTHR43808">
    <property type="entry name" value="ACETYLORNITHINE DEACETYLASE"/>
    <property type="match status" value="1"/>
</dbReference>
<dbReference type="PANTHER" id="PTHR43808:SF17">
    <property type="entry name" value="PEPTIDASE M20"/>
    <property type="match status" value="1"/>
</dbReference>
<dbReference type="SUPFAM" id="SSF53187">
    <property type="entry name" value="Zn-dependent exopeptidases"/>
    <property type="match status" value="1"/>
</dbReference>
<evidence type="ECO:0000256" key="2">
    <source>
        <dbReference type="ARBA" id="ARBA00022801"/>
    </source>
</evidence>
<feature type="domain" description="Peptidase M20 dimerisation" evidence="3">
    <location>
        <begin position="210"/>
        <end position="281"/>
    </location>
</feature>
<evidence type="ECO:0000259" key="3">
    <source>
        <dbReference type="Pfam" id="PF07687"/>
    </source>
</evidence>
<gene>
    <name evidence="4" type="ORF">L6773_18015</name>
</gene>
<sequence>MTDFKPLEKKLTGLENKLKKYRELLLANLVMVGEIPAPTFNEDKRVQFILNRFDEAGLTDSSIDDHGNGIGVLSGKEGKDSILLNAHADTIFSQKTDHTMQVSSDSITGAGVADNSLGLAVLATLPYILEDLDIELKKDLVLFAGVKSLGRGNLEGIRFFLENNPFKISDAICIEGIQLGRLSYSSIGMLRGEITCTVPESYDWSRFGDASAILTLNEVINKINDIRLPKRPRTSIVMGSIVGGTSFNTIARDATLGFEVRSESQEVVEDTGSTIGDIVHEVSSKTGDQVELDIFARRSPGGIPYAHPLNECARSVMESLDIEPRLAPSTSELSALIDEDIPALTLGITVGERTFKTNETIQIDPIFKGLAQLIGIILAVDGGYCE</sequence>
<organism evidence="4 5">
    <name type="scientific">Rhodohalobacter sulfatireducens</name>
    <dbReference type="NCBI Taxonomy" id="2911366"/>
    <lineage>
        <taxon>Bacteria</taxon>
        <taxon>Pseudomonadati</taxon>
        <taxon>Balneolota</taxon>
        <taxon>Balneolia</taxon>
        <taxon>Balneolales</taxon>
        <taxon>Balneolaceae</taxon>
        <taxon>Rhodohalobacter</taxon>
    </lineage>
</organism>
<dbReference type="SUPFAM" id="SSF55031">
    <property type="entry name" value="Bacterial exopeptidase dimerisation domain"/>
    <property type="match status" value="1"/>
</dbReference>
<evidence type="ECO:0000256" key="1">
    <source>
        <dbReference type="ARBA" id="ARBA00022723"/>
    </source>
</evidence>
<protein>
    <submittedName>
        <fullName evidence="4">Peptidase dimerization domain-containing protein</fullName>
    </submittedName>
</protein>
<dbReference type="Gene3D" id="3.30.70.360">
    <property type="match status" value="1"/>
</dbReference>
<evidence type="ECO:0000313" key="5">
    <source>
        <dbReference type="Proteomes" id="UP001165366"/>
    </source>
</evidence>
<dbReference type="Proteomes" id="UP001165366">
    <property type="component" value="Unassembled WGS sequence"/>
</dbReference>
<keyword evidence="1" id="KW-0479">Metal-binding</keyword>
<dbReference type="EMBL" id="JAKLWS010000034">
    <property type="protein sequence ID" value="MCG2590478.1"/>
    <property type="molecule type" value="Genomic_DNA"/>
</dbReference>
<dbReference type="Pfam" id="PF07687">
    <property type="entry name" value="M20_dimer"/>
    <property type="match status" value="1"/>
</dbReference>
<keyword evidence="2" id="KW-0378">Hydrolase</keyword>
<evidence type="ECO:0000313" key="4">
    <source>
        <dbReference type="EMBL" id="MCG2590478.1"/>
    </source>
</evidence>